<dbReference type="SUPFAM" id="SSF53335">
    <property type="entry name" value="S-adenosyl-L-methionine-dependent methyltransferases"/>
    <property type="match status" value="1"/>
</dbReference>
<sequence length="473" mass="53208">MVGSAMNPAAALVGPPSLHLQVIRHTSTLPLCSFAGSSRLRWQDDTIGHSSSGASRRGSARWRLRPSAAAADAADEGADYEGRLDNPRRPVPNEYLAGWALTQYDTACLQRFQDMGYTDCGDQESSPEETKGEKAGFRLWGEATKALMDRVDIVHDLDQRRLAASRYWQRLQSTPPKEAPASNTGNKGKFTDLDPSPGLAAPTWADVDALFESDNGFVRRESERYIEEAREGMPSEGGWSGDRVSRQWVASYQLSVFETRRQAQRFFSWGIPDEGALDCILEPGNRVLEVGSGLGYWAYLLKLRSGDDSRVRCFDPFAPPARQRTEVSTTEDESGYSVEEAPPRSIENVPSPEPISMREEEVDDWFGEGREPFSPAERGSFDRIAREDGFRKWSLLICWPSDGQWPAGCLQEFAGNDFFYVGEGEGGATRMPWRVLREEWELVRRVEIPTWPGFRDALWWYTRKEPGALSRDR</sequence>
<evidence type="ECO:0000256" key="1">
    <source>
        <dbReference type="SAM" id="MobiDB-lite"/>
    </source>
</evidence>
<accession>D8LHV2</accession>
<dbReference type="EMBL" id="FN648376">
    <property type="protein sequence ID" value="CBN74383.1"/>
    <property type="molecule type" value="Genomic_DNA"/>
</dbReference>
<feature type="region of interest" description="Disordered" evidence="1">
    <location>
        <begin position="321"/>
        <end position="354"/>
    </location>
</feature>
<protein>
    <submittedName>
        <fullName evidence="2">Uncharacterized protein</fullName>
    </submittedName>
</protein>
<organism evidence="2 3">
    <name type="scientific">Ectocarpus siliculosus</name>
    <name type="common">Brown alga</name>
    <name type="synonym">Conferva siliculosa</name>
    <dbReference type="NCBI Taxonomy" id="2880"/>
    <lineage>
        <taxon>Eukaryota</taxon>
        <taxon>Sar</taxon>
        <taxon>Stramenopiles</taxon>
        <taxon>Ochrophyta</taxon>
        <taxon>PX clade</taxon>
        <taxon>Phaeophyceae</taxon>
        <taxon>Ectocarpales</taxon>
        <taxon>Ectocarpaceae</taxon>
        <taxon>Ectocarpus</taxon>
    </lineage>
</organism>
<dbReference type="PANTHER" id="PTHR39290">
    <property type="entry name" value="C3H1-TYPE DOMAIN-CONTAINING PROTEIN-RELATED"/>
    <property type="match status" value="1"/>
</dbReference>
<dbReference type="InParanoid" id="D8LHV2"/>
<name>D8LHV2_ECTSI</name>
<dbReference type="AlphaFoldDB" id="D8LHV2"/>
<reference evidence="2 3" key="1">
    <citation type="journal article" date="2010" name="Nature">
        <title>The Ectocarpus genome and the independent evolution of multicellularity in brown algae.</title>
        <authorList>
            <person name="Cock J.M."/>
            <person name="Sterck L."/>
            <person name="Rouze P."/>
            <person name="Scornet D."/>
            <person name="Allen A.E."/>
            <person name="Amoutzias G."/>
            <person name="Anthouard V."/>
            <person name="Artiguenave F."/>
            <person name="Aury J.M."/>
            <person name="Badger J.H."/>
            <person name="Beszteri B."/>
            <person name="Billiau K."/>
            <person name="Bonnet E."/>
            <person name="Bothwell J.H."/>
            <person name="Bowler C."/>
            <person name="Boyen C."/>
            <person name="Brownlee C."/>
            <person name="Carrano C.J."/>
            <person name="Charrier B."/>
            <person name="Cho G.Y."/>
            <person name="Coelho S.M."/>
            <person name="Collen J."/>
            <person name="Corre E."/>
            <person name="Da Silva C."/>
            <person name="Delage L."/>
            <person name="Delaroque N."/>
            <person name="Dittami S.M."/>
            <person name="Doulbeau S."/>
            <person name="Elias M."/>
            <person name="Farnham G."/>
            <person name="Gachon C.M."/>
            <person name="Gschloessl B."/>
            <person name="Heesch S."/>
            <person name="Jabbari K."/>
            <person name="Jubin C."/>
            <person name="Kawai H."/>
            <person name="Kimura K."/>
            <person name="Kloareg B."/>
            <person name="Kupper F.C."/>
            <person name="Lang D."/>
            <person name="Le Bail A."/>
            <person name="Leblanc C."/>
            <person name="Lerouge P."/>
            <person name="Lohr M."/>
            <person name="Lopez P.J."/>
            <person name="Martens C."/>
            <person name="Maumus F."/>
            <person name="Michel G."/>
            <person name="Miranda-Saavedra D."/>
            <person name="Morales J."/>
            <person name="Moreau H."/>
            <person name="Motomura T."/>
            <person name="Nagasato C."/>
            <person name="Napoli C.A."/>
            <person name="Nelson D.R."/>
            <person name="Nyvall-Collen P."/>
            <person name="Peters A.F."/>
            <person name="Pommier C."/>
            <person name="Potin P."/>
            <person name="Poulain J."/>
            <person name="Quesneville H."/>
            <person name="Read B."/>
            <person name="Rensing S.A."/>
            <person name="Ritter A."/>
            <person name="Rousvoal S."/>
            <person name="Samanta M."/>
            <person name="Samson G."/>
            <person name="Schroeder D.C."/>
            <person name="Segurens B."/>
            <person name="Strittmatter M."/>
            <person name="Tonon T."/>
            <person name="Tregear J.W."/>
            <person name="Valentin K."/>
            <person name="von Dassow P."/>
            <person name="Yamagishi T."/>
            <person name="Van de Peer Y."/>
            <person name="Wincker P."/>
        </authorList>
    </citation>
    <scope>NUCLEOTIDE SEQUENCE [LARGE SCALE GENOMIC DNA]</scope>
    <source>
        <strain evidence="3">Ec32 / CCAP1310/4</strain>
    </source>
</reference>
<evidence type="ECO:0000313" key="2">
    <source>
        <dbReference type="EMBL" id="CBN74383.1"/>
    </source>
</evidence>
<evidence type="ECO:0000313" key="3">
    <source>
        <dbReference type="Proteomes" id="UP000002630"/>
    </source>
</evidence>
<proteinExistence type="predicted"/>
<dbReference type="InterPro" id="IPR029063">
    <property type="entry name" value="SAM-dependent_MTases_sf"/>
</dbReference>
<keyword evidence="3" id="KW-1185">Reference proteome</keyword>
<dbReference type="OrthoDB" id="5411518at2759"/>
<gene>
    <name evidence="2" type="ORF">Esi_0020_0072</name>
</gene>
<dbReference type="EMBL" id="FN649738">
    <property type="protein sequence ID" value="CBN74383.1"/>
    <property type="molecule type" value="Genomic_DNA"/>
</dbReference>
<dbReference type="Proteomes" id="UP000002630">
    <property type="component" value="Linkage Group LG13"/>
</dbReference>
<dbReference type="PANTHER" id="PTHR39290:SF6">
    <property type="entry name" value="S-ADENOSYL-L-METHIONINE-DEPENDENT METHYLTRANSFERASES SUPERFAMILY PROTEIN"/>
    <property type="match status" value="1"/>
</dbReference>